<proteinExistence type="predicted"/>
<dbReference type="AlphaFoldDB" id="A0A0F9LXK0"/>
<evidence type="ECO:0000313" key="1">
    <source>
        <dbReference type="EMBL" id="KKM91851.1"/>
    </source>
</evidence>
<feature type="non-terminal residue" evidence="1">
    <location>
        <position position="1"/>
    </location>
</feature>
<organism evidence="1">
    <name type="scientific">marine sediment metagenome</name>
    <dbReference type="NCBI Taxonomy" id="412755"/>
    <lineage>
        <taxon>unclassified sequences</taxon>
        <taxon>metagenomes</taxon>
        <taxon>ecological metagenomes</taxon>
    </lineage>
</organism>
<protein>
    <submittedName>
        <fullName evidence="1">Uncharacterized protein</fullName>
    </submittedName>
</protein>
<name>A0A0F9LXK0_9ZZZZ</name>
<accession>A0A0F9LXK0</accession>
<sequence>KIIVRITQVLAHTKSEVTLHAALAIPAEHVDKLDQVHVVIRPF</sequence>
<gene>
    <name evidence="1" type="ORF">LCGC14_1224170</name>
</gene>
<reference evidence="1" key="1">
    <citation type="journal article" date="2015" name="Nature">
        <title>Complex archaea that bridge the gap between prokaryotes and eukaryotes.</title>
        <authorList>
            <person name="Spang A."/>
            <person name="Saw J.H."/>
            <person name="Jorgensen S.L."/>
            <person name="Zaremba-Niedzwiedzka K."/>
            <person name="Martijn J."/>
            <person name="Lind A.E."/>
            <person name="van Eijk R."/>
            <person name="Schleper C."/>
            <person name="Guy L."/>
            <person name="Ettema T.J."/>
        </authorList>
    </citation>
    <scope>NUCLEOTIDE SEQUENCE</scope>
</reference>
<comment type="caution">
    <text evidence="1">The sequence shown here is derived from an EMBL/GenBank/DDBJ whole genome shotgun (WGS) entry which is preliminary data.</text>
</comment>
<dbReference type="EMBL" id="LAZR01006476">
    <property type="protein sequence ID" value="KKM91851.1"/>
    <property type="molecule type" value="Genomic_DNA"/>
</dbReference>